<keyword evidence="1" id="KW-1133">Transmembrane helix</keyword>
<dbReference type="AlphaFoldDB" id="A0A0N8VSY9"/>
<dbReference type="Proteomes" id="UP000050342">
    <property type="component" value="Unassembled WGS sequence"/>
</dbReference>
<keyword evidence="3" id="KW-1185">Reference proteome</keyword>
<keyword evidence="1" id="KW-0812">Transmembrane</keyword>
<gene>
    <name evidence="2" type="ORF">AQS70_21120</name>
</gene>
<feature type="transmembrane region" description="Helical" evidence="1">
    <location>
        <begin position="56"/>
        <end position="77"/>
    </location>
</feature>
<name>A0A0N8VSY9_9PSED</name>
<sequence length="83" mass="9498">MNNAQKKLVEKTLGVIGWVAVAVFGVIFLYALFSFFTDDWYTTKRFLSELFDPEEAAFIVWPPLVFGLCLLWVRTFIRAGGTD</sequence>
<evidence type="ECO:0000313" key="3">
    <source>
        <dbReference type="Proteomes" id="UP000050342"/>
    </source>
</evidence>
<evidence type="ECO:0000313" key="2">
    <source>
        <dbReference type="EMBL" id="KQB54652.1"/>
    </source>
</evidence>
<reference evidence="2 3" key="1">
    <citation type="submission" date="2015-10" db="EMBL/GenBank/DDBJ databases">
        <title>Pseudomonas helleri sp. nov. and Pseudomonas weihenstephanensis sp. nov., isolated from raw cows milk.</title>
        <authorList>
            <person name="Von Neubeck M."/>
            <person name="Huptas C."/>
            <person name="Wenning M."/>
            <person name="Scherer S."/>
        </authorList>
    </citation>
    <scope>NUCLEOTIDE SEQUENCE [LARGE SCALE GENOMIC DNA]</scope>
    <source>
        <strain evidence="2 3">BSTT44</strain>
    </source>
</reference>
<feature type="transmembrane region" description="Helical" evidence="1">
    <location>
        <begin position="12"/>
        <end position="36"/>
    </location>
</feature>
<accession>A0A0N8VSY9</accession>
<dbReference type="RefSeq" id="WP_055101956.1">
    <property type="nucleotide sequence ID" value="NZ_LLWH01000058.1"/>
</dbReference>
<comment type="caution">
    <text evidence="2">The sequence shown here is derived from an EMBL/GenBank/DDBJ whole genome shotgun (WGS) entry which is preliminary data.</text>
</comment>
<protein>
    <submittedName>
        <fullName evidence="2">Uncharacterized protein</fullName>
    </submittedName>
</protein>
<dbReference type="OrthoDB" id="9972690at2"/>
<dbReference type="EMBL" id="LLWH01000058">
    <property type="protein sequence ID" value="KQB54652.1"/>
    <property type="molecule type" value="Genomic_DNA"/>
</dbReference>
<evidence type="ECO:0000256" key="1">
    <source>
        <dbReference type="SAM" id="Phobius"/>
    </source>
</evidence>
<keyword evidence="1" id="KW-0472">Membrane</keyword>
<organism evidence="2 3">
    <name type="scientific">Pseudomonas endophytica</name>
    <dbReference type="NCBI Taxonomy" id="1563157"/>
    <lineage>
        <taxon>Bacteria</taxon>
        <taxon>Pseudomonadati</taxon>
        <taxon>Pseudomonadota</taxon>
        <taxon>Gammaproteobacteria</taxon>
        <taxon>Pseudomonadales</taxon>
        <taxon>Pseudomonadaceae</taxon>
        <taxon>Pseudomonas</taxon>
    </lineage>
</organism>
<proteinExistence type="predicted"/>